<dbReference type="InterPro" id="IPR013320">
    <property type="entry name" value="ConA-like_dom_sf"/>
</dbReference>
<dbReference type="SUPFAM" id="SSF50978">
    <property type="entry name" value="WD40 repeat-like"/>
    <property type="match status" value="1"/>
</dbReference>
<dbReference type="PANTHER" id="PTHR13743:SF112">
    <property type="entry name" value="BEACH DOMAIN-CONTAINING PROTEIN"/>
    <property type="match status" value="1"/>
</dbReference>
<dbReference type="InterPro" id="IPR036322">
    <property type="entry name" value="WD40_repeat_dom_sf"/>
</dbReference>
<comment type="caution">
    <text evidence="5">The sequence shown here is derived from an EMBL/GenBank/DDBJ whole genome shotgun (WGS) entry which is preliminary data.</text>
</comment>
<dbReference type="InterPro" id="IPR016024">
    <property type="entry name" value="ARM-type_fold"/>
</dbReference>
<dbReference type="PANTHER" id="PTHR13743">
    <property type="entry name" value="BEIGE/BEACH-RELATED"/>
    <property type="match status" value="1"/>
</dbReference>
<dbReference type="Gene3D" id="1.10.1540.10">
    <property type="entry name" value="BEACH domain"/>
    <property type="match status" value="1"/>
</dbReference>
<feature type="domain" description="BEACH-type PH" evidence="4">
    <location>
        <begin position="1265"/>
        <end position="1427"/>
    </location>
</feature>
<evidence type="ECO:0000256" key="2">
    <source>
        <dbReference type="PROSITE-ProRule" id="PRU00221"/>
    </source>
</evidence>
<dbReference type="SUPFAM" id="SSF50729">
    <property type="entry name" value="PH domain-like"/>
    <property type="match status" value="1"/>
</dbReference>
<dbReference type="OrthoDB" id="26681at2759"/>
<dbReference type="SUPFAM" id="SSF49899">
    <property type="entry name" value="Concanavalin A-like lectins/glucanases"/>
    <property type="match status" value="1"/>
</dbReference>
<dbReference type="SMART" id="SM01026">
    <property type="entry name" value="Beach"/>
    <property type="match status" value="1"/>
</dbReference>
<dbReference type="Pfam" id="PF02138">
    <property type="entry name" value="Beach"/>
    <property type="match status" value="1"/>
</dbReference>
<feature type="repeat" description="WD" evidence="2">
    <location>
        <begin position="1881"/>
        <end position="1916"/>
    </location>
</feature>
<dbReference type="InterPro" id="IPR011989">
    <property type="entry name" value="ARM-like"/>
</dbReference>
<dbReference type="PROSITE" id="PS51783">
    <property type="entry name" value="PH_BEACH"/>
    <property type="match status" value="1"/>
</dbReference>
<dbReference type="Pfam" id="PF15787">
    <property type="entry name" value="DUF4704"/>
    <property type="match status" value="2"/>
</dbReference>
<dbReference type="InterPro" id="IPR050865">
    <property type="entry name" value="BEACH_Domain"/>
</dbReference>
<protein>
    <recommendedName>
        <fullName evidence="7">BEACH domain-containing protein</fullName>
    </recommendedName>
</protein>
<reference evidence="5 6" key="1">
    <citation type="submission" date="2016-11" db="EMBL/GenBank/DDBJ databases">
        <title>The macronuclear genome of Stentor coeruleus: a giant cell with tiny introns.</title>
        <authorList>
            <person name="Slabodnick M."/>
            <person name="Ruby J.G."/>
            <person name="Reiff S.B."/>
            <person name="Swart E.C."/>
            <person name="Gosai S."/>
            <person name="Prabakaran S."/>
            <person name="Witkowska E."/>
            <person name="Larue G.E."/>
            <person name="Fisher S."/>
            <person name="Freeman R.M."/>
            <person name="Gunawardena J."/>
            <person name="Chu W."/>
            <person name="Stover N.A."/>
            <person name="Gregory B.D."/>
            <person name="Nowacki M."/>
            <person name="Derisi J."/>
            <person name="Roy S.W."/>
            <person name="Marshall W.F."/>
            <person name="Sood P."/>
        </authorList>
    </citation>
    <scope>NUCLEOTIDE SEQUENCE [LARGE SCALE GENOMIC DNA]</scope>
    <source>
        <strain evidence="5">WM001</strain>
    </source>
</reference>
<dbReference type="SMART" id="SM00320">
    <property type="entry name" value="WD40"/>
    <property type="match status" value="3"/>
</dbReference>
<evidence type="ECO:0008006" key="7">
    <source>
        <dbReference type="Google" id="ProtNLM"/>
    </source>
</evidence>
<evidence type="ECO:0000313" key="6">
    <source>
        <dbReference type="Proteomes" id="UP000187209"/>
    </source>
</evidence>
<feature type="domain" description="BEACH" evidence="3">
    <location>
        <begin position="1452"/>
        <end position="1739"/>
    </location>
</feature>
<dbReference type="InterPro" id="IPR015943">
    <property type="entry name" value="WD40/YVTN_repeat-like_dom_sf"/>
</dbReference>
<dbReference type="Gene3D" id="1.25.10.10">
    <property type="entry name" value="Leucine-rich Repeat Variant"/>
    <property type="match status" value="1"/>
</dbReference>
<keyword evidence="1 2" id="KW-0853">WD repeat</keyword>
<evidence type="ECO:0000313" key="5">
    <source>
        <dbReference type="EMBL" id="OMJ89253.1"/>
    </source>
</evidence>
<dbReference type="EMBL" id="MPUH01000130">
    <property type="protein sequence ID" value="OMJ89253.1"/>
    <property type="molecule type" value="Genomic_DNA"/>
</dbReference>
<proteinExistence type="predicted"/>
<dbReference type="PROSITE" id="PS50197">
    <property type="entry name" value="BEACH"/>
    <property type="match status" value="1"/>
</dbReference>
<dbReference type="InterPro" id="IPR011993">
    <property type="entry name" value="PH-like_dom_sf"/>
</dbReference>
<evidence type="ECO:0000259" key="3">
    <source>
        <dbReference type="PROSITE" id="PS50197"/>
    </source>
</evidence>
<sequence>MNTDDIFKRMVQGNIIQDPKLIWDLFYIFHGYDESKQLKVISRLLEICQQSIHNPLLLLTKTVQITPDNTKLYILNLLVDQTLSSKISDQLFDLISYLVYYCDLKKTHIEHLIKKLPNSSTQQLLLILRFFQLFLISPKMPPPYSYFFFNAQGSGLSISQMLYPFKKALTFCAWIRLEGLQKASRLFTFHIKGQGGLEAYIIDDLLYYRSLGQEYFVPAKGSNGILLCRLPLQVWIFLSFSHRSKEKLHRNQVKVVVNDSEVLSSMMDLPNVNENEMTTAGIGLDFYGQMSCVMFFNDVLTVDKMKSLYHHYNFGPHSNESLMSIDVVITGNASKCLLMIFHPERTYKNYTYSAIGSIVAKLIGLTGAKSMTIRKNTSFGGILMLLPILNRIIQLQSSDLLIEWFRLVMLCLKDRPNNQNEAVSAGFFKILAQCLEDIPACMVSEEIVNIIDDLKNSGNNKLPEQVFINLLWNIKLWAKGDLNTQLRVLGILKNMYSKNRGLAKVVGLEYMLDNFKVLTLPEAIQAYVEIVEFVVFTYQEQSITESFVKFLCCRPNTDIQIHILEGIRMLATGLGPHSSIFIKQIIEAKGVEILTWCLNSKNSKVKYFSVVTLESLLNNYKIPVLSSQNDFYPYIASLFSPDLLLESKEQEVFQTVNDDSFLDVVENAGHKNRKSLTFAISSERRSSFSNIFMKSDEQLYHAALEIMLDRIIEGTNILDDTDYIHSVLGLRILQEVVRKSSPEIKHKALQDQLMLTKWNKKNCNILVDNVDWHYWLLDIILETHDNVEAADAIVDIGIRLHNTVLHQGMEHNDAWGYIKRLSVWFEKENKDYVPRLIVRKILENFLATAGKLVTFSENFWKNTVLLGYFIEEFVVYSYARSSDKPEEKLCVNKIWEDFQIVQLYTNLVKPVWDKTLNIVSCEDLYIQIKGMTIGKLKNEAMVLNFEPDGDLKRRGKFAVVFFHIICMGIKETDDSINLEFWLTVLENLIKTILLITESNKKTLTKQEGKLYSNCVAYALGYLCIIIQKKESKPLLYLTLAKLLKFTFSTFSSNNRKSHQSGIKSILKINQNQYSSPCNYIISAISQQTKGIENWIGLINQYTNRNVQDFISQPEVQNALFYIYFLVQEKFHCFNRQNFICLDRERSLEKYLQENSSTILQTEMANSKLAIYIKDCVNQIRSEENKKILQREMEKELKSYKRKKILEKIIQNFSSKANDLTTTEFKLQQKLYHDLTTTEFKLQQKLCKDFSRPFLARKSYKKKYVSSKKQPVEELSLKPINFKEIRRNSLSIEEEDIDFLEDLKNKISEETGKTTGGFSGIVGLICPMMIKYGYIHIKYTKKEPKLLFCYDQGIQEKYSTSIELFAFNPTDNSGIYTKTWKLNSLVNVFPKSYLMQPTAVELIFAEGKTLLINFINKTSRIEFLLEIKKIKKGLLNLKISKPKVSIKAIPLSSYKPQIFVDPSITEKWVNWQISNFEYLMYLNYCAGRSYNDLTQYPVMPWVISNYESESPTSSYRDMSKNMGSLGSQERISIFTDRFKCMANDNTDPPFHFGSHYSNPTITLFYLIRLSPFDDCAKELQGGKFDLPDRLFSSINESYLSAIEDIADVRELIPEFFCLPEMFLNINQTTFGFTQSGQQIDNIILPKWTNSAYDFIKINREALESEQVSANINKWIDLIFGYKQQGIEAEKALNVFYYLTYENNVDLEKINDEALLKTLLTQMYHFGRTPTQLFTRPHIQKKAFNKILDLPNIFSQPCNMRVLLSGLSKIKNNPVGLSLRSVIRIKVIRDREIYCLRLNRTITKYNFIKLTVGNEICISCDPVQNIDYIKDSFLNYEDTSIPYHNCPFQFFNSCKSVAFGGFWDGRIQVRRYLNGETTNLKFVHNSFSTVTCIEFSDDEKTAISGSRDGECVIWKIDNELWTFKYNFANHEDEVTSICIAEDIHTFATGSLDGKCNLYCTDSYKMILQIALPGNKPITITKFSLAAPCKVILYSPEDRTVYFYSVNGLLINTIQEHFNINALIVVRYPTYEDFLVYASDKGDVIIRKAGNGEKFSSCSLGIISPITCVAVTADYKYIFVGCIDGEIAIIAL</sequence>
<dbReference type="InterPro" id="IPR036372">
    <property type="entry name" value="BEACH_dom_sf"/>
</dbReference>
<evidence type="ECO:0000259" key="4">
    <source>
        <dbReference type="PROSITE" id="PS51783"/>
    </source>
</evidence>
<dbReference type="Pfam" id="PF00400">
    <property type="entry name" value="WD40"/>
    <property type="match status" value="2"/>
</dbReference>
<keyword evidence="6" id="KW-1185">Reference proteome</keyword>
<dbReference type="InterPro" id="IPR000409">
    <property type="entry name" value="BEACH_dom"/>
</dbReference>
<gene>
    <name evidence="5" type="ORF">SteCoe_8641</name>
</gene>
<evidence type="ECO:0000256" key="1">
    <source>
        <dbReference type="ARBA" id="ARBA00022574"/>
    </source>
</evidence>
<dbReference type="InterPro" id="IPR001680">
    <property type="entry name" value="WD40_rpt"/>
</dbReference>
<name>A0A1R2CJS6_9CILI</name>
<dbReference type="Proteomes" id="UP000187209">
    <property type="component" value="Unassembled WGS sequence"/>
</dbReference>
<dbReference type="PROSITE" id="PS50082">
    <property type="entry name" value="WD_REPEATS_2"/>
    <property type="match status" value="1"/>
</dbReference>
<dbReference type="InterPro" id="IPR023362">
    <property type="entry name" value="PH-BEACH_dom"/>
</dbReference>
<organism evidence="5 6">
    <name type="scientific">Stentor coeruleus</name>
    <dbReference type="NCBI Taxonomy" id="5963"/>
    <lineage>
        <taxon>Eukaryota</taxon>
        <taxon>Sar</taxon>
        <taxon>Alveolata</taxon>
        <taxon>Ciliophora</taxon>
        <taxon>Postciliodesmatophora</taxon>
        <taxon>Heterotrichea</taxon>
        <taxon>Heterotrichida</taxon>
        <taxon>Stentoridae</taxon>
        <taxon>Stentor</taxon>
    </lineage>
</organism>
<dbReference type="Gene3D" id="2.30.29.30">
    <property type="entry name" value="Pleckstrin-homology domain (PH domain)/Phosphotyrosine-binding domain (PTB)"/>
    <property type="match status" value="1"/>
</dbReference>
<dbReference type="CDD" id="cd06071">
    <property type="entry name" value="Beach"/>
    <property type="match status" value="1"/>
</dbReference>
<dbReference type="InterPro" id="IPR031570">
    <property type="entry name" value="NBEA/BDCP_DUF4704"/>
</dbReference>
<accession>A0A1R2CJS6</accession>
<dbReference type="Gene3D" id="2.130.10.10">
    <property type="entry name" value="YVTN repeat-like/Quinoprotein amine dehydrogenase"/>
    <property type="match status" value="1"/>
</dbReference>
<dbReference type="SUPFAM" id="SSF48371">
    <property type="entry name" value="ARM repeat"/>
    <property type="match status" value="1"/>
</dbReference>
<dbReference type="SUPFAM" id="SSF81837">
    <property type="entry name" value="BEACH domain"/>
    <property type="match status" value="1"/>
</dbReference>